<accession>A0A2U1SZF5</accession>
<feature type="domain" description="VOC" evidence="1">
    <location>
        <begin position="3"/>
        <end position="115"/>
    </location>
</feature>
<dbReference type="PROSITE" id="PS51819">
    <property type="entry name" value="VOC"/>
    <property type="match status" value="1"/>
</dbReference>
<gene>
    <name evidence="2" type="ORF">DF220_03550</name>
</gene>
<dbReference type="InterPro" id="IPR029068">
    <property type="entry name" value="Glyas_Bleomycin-R_OHBP_Dase"/>
</dbReference>
<dbReference type="AlphaFoldDB" id="A0A2U1SZF5"/>
<dbReference type="PANTHER" id="PTHR35908:SF1">
    <property type="entry name" value="CONSERVED PROTEIN"/>
    <property type="match status" value="1"/>
</dbReference>
<organism evidence="2 3">
    <name type="scientific">Homoserinimonas hongtaonis</name>
    <dbReference type="NCBI Taxonomy" id="2079791"/>
    <lineage>
        <taxon>Bacteria</taxon>
        <taxon>Bacillati</taxon>
        <taxon>Actinomycetota</taxon>
        <taxon>Actinomycetes</taxon>
        <taxon>Micrococcales</taxon>
        <taxon>Microbacteriaceae</taxon>
        <taxon>Homoserinimonas</taxon>
    </lineage>
</organism>
<evidence type="ECO:0000313" key="2">
    <source>
        <dbReference type="EMBL" id="PWB97014.1"/>
    </source>
</evidence>
<dbReference type="EMBL" id="QEEX01000001">
    <property type="protein sequence ID" value="PWB97014.1"/>
    <property type="molecule type" value="Genomic_DNA"/>
</dbReference>
<dbReference type="RefSeq" id="WP_108997013.1">
    <property type="nucleotide sequence ID" value="NZ_QEEX01000001.1"/>
</dbReference>
<comment type="caution">
    <text evidence="2">The sequence shown here is derived from an EMBL/GenBank/DDBJ whole genome shotgun (WGS) entry which is preliminary data.</text>
</comment>
<evidence type="ECO:0000259" key="1">
    <source>
        <dbReference type="PROSITE" id="PS51819"/>
    </source>
</evidence>
<proteinExistence type="predicted"/>
<dbReference type="SUPFAM" id="SSF54593">
    <property type="entry name" value="Glyoxalase/Bleomycin resistance protein/Dihydroxybiphenyl dioxygenase"/>
    <property type="match status" value="1"/>
</dbReference>
<sequence length="124" mass="13798">MLTIGSIVWGVRDLERGIEFWSNALGYGPRDEPDDDWVILAPHDGAGPQLALSLVSSAASTRRRHHLDLYADDQSAEVARLVSLGAQRVEWDYEDDADYVVLEDPDGNRFCVIEASEQLARASR</sequence>
<keyword evidence="3" id="KW-1185">Reference proteome</keyword>
<dbReference type="InterPro" id="IPR041581">
    <property type="entry name" value="Glyoxalase_6"/>
</dbReference>
<protein>
    <recommendedName>
        <fullName evidence="1">VOC domain-containing protein</fullName>
    </recommendedName>
</protein>
<dbReference type="InterPro" id="IPR037523">
    <property type="entry name" value="VOC_core"/>
</dbReference>
<dbReference type="Proteomes" id="UP000244978">
    <property type="component" value="Unassembled WGS sequence"/>
</dbReference>
<dbReference type="Pfam" id="PF18029">
    <property type="entry name" value="Glyoxalase_6"/>
    <property type="match status" value="1"/>
</dbReference>
<dbReference type="CDD" id="cd06587">
    <property type="entry name" value="VOC"/>
    <property type="match status" value="1"/>
</dbReference>
<dbReference type="Gene3D" id="3.10.180.10">
    <property type="entry name" value="2,3-Dihydroxybiphenyl 1,2-Dioxygenase, domain 1"/>
    <property type="match status" value="1"/>
</dbReference>
<evidence type="ECO:0000313" key="3">
    <source>
        <dbReference type="Proteomes" id="UP000244978"/>
    </source>
</evidence>
<dbReference type="PANTHER" id="PTHR35908">
    <property type="entry name" value="HYPOTHETICAL FUSION PROTEIN"/>
    <property type="match status" value="1"/>
</dbReference>
<name>A0A2U1SZF5_9MICO</name>
<reference evidence="3" key="1">
    <citation type="submission" date="2018-04" db="EMBL/GenBank/DDBJ databases">
        <authorList>
            <person name="Liu S."/>
            <person name="Wang Z."/>
            <person name="Li J."/>
        </authorList>
    </citation>
    <scope>NUCLEOTIDE SEQUENCE [LARGE SCALE GENOMIC DNA]</scope>
    <source>
        <strain evidence="3">S1194</strain>
    </source>
</reference>